<accession>A0A918PY45</accession>
<protein>
    <recommendedName>
        <fullName evidence="2">Gfo/Idh/MocA-like oxidoreductase N-terminal domain-containing protein</fullName>
    </recommendedName>
</protein>
<dbReference type="InterPro" id="IPR050463">
    <property type="entry name" value="Gfo/Idh/MocA_oxidrdct_glycsds"/>
</dbReference>
<evidence type="ECO:0000256" key="1">
    <source>
        <dbReference type="ARBA" id="ARBA00023002"/>
    </source>
</evidence>
<dbReference type="Pfam" id="PF01408">
    <property type="entry name" value="GFO_IDH_MocA"/>
    <property type="match status" value="1"/>
</dbReference>
<dbReference type="RefSeq" id="WP_189863011.1">
    <property type="nucleotide sequence ID" value="NZ_BMVW01000011.1"/>
</dbReference>
<name>A0A918PY45_9ACTN</name>
<feature type="domain" description="Gfo/Idh/MocA-like oxidoreductase N-terminal" evidence="2">
    <location>
        <begin position="4"/>
        <end position="121"/>
    </location>
</feature>
<reference evidence="3" key="2">
    <citation type="submission" date="2020-09" db="EMBL/GenBank/DDBJ databases">
        <authorList>
            <person name="Sun Q."/>
            <person name="Ohkuma M."/>
        </authorList>
    </citation>
    <scope>NUCLEOTIDE SEQUENCE</scope>
    <source>
        <strain evidence="3">JCM 4815</strain>
    </source>
</reference>
<evidence type="ECO:0000313" key="4">
    <source>
        <dbReference type="Proteomes" id="UP000622166"/>
    </source>
</evidence>
<sequence>MRPRLAVIGVGSWGRRYVDIATRLGASVAVCHTRHHGADARWLAARHPGVRHTTSLAEALDRPLDAVAVVTPRHTHAELTLACLRRGLHVLVEKPAVTDPADLARTRVEARARGLVLRTGYTHCHDESLRFLAATARRLTAPAWHLTWTKPAPGTGVTDLVWEYFPHVFSIAGLLGEVAVDRMATAPVRVARGPSGTATVTAGVPMRTGSGHVEVSSAARARHKEIRLHDGAGLVAVWRDRRLYDVRRGHAFEAPEEPLLCQLRDFLDAVGGRTPADPESEEQDRTVTDLLTALDTAVRHHGHEHDRDHRHHDEVEL</sequence>
<keyword evidence="4" id="KW-1185">Reference proteome</keyword>
<dbReference type="EMBL" id="BMVW01000011">
    <property type="protein sequence ID" value="GGZ24926.1"/>
    <property type="molecule type" value="Genomic_DNA"/>
</dbReference>
<dbReference type="Gene3D" id="3.30.360.10">
    <property type="entry name" value="Dihydrodipicolinate Reductase, domain 2"/>
    <property type="match status" value="1"/>
</dbReference>
<dbReference type="InterPro" id="IPR000683">
    <property type="entry name" value="Gfo/Idh/MocA-like_OxRdtase_N"/>
</dbReference>
<proteinExistence type="predicted"/>
<dbReference type="GO" id="GO:0016491">
    <property type="term" value="F:oxidoreductase activity"/>
    <property type="evidence" value="ECO:0007669"/>
    <property type="project" value="UniProtKB-KW"/>
</dbReference>
<reference evidence="3" key="1">
    <citation type="journal article" date="2014" name="Int. J. Syst. Evol. Microbiol.">
        <title>Complete genome sequence of Corynebacterium casei LMG S-19264T (=DSM 44701T), isolated from a smear-ripened cheese.</title>
        <authorList>
            <consortium name="US DOE Joint Genome Institute (JGI-PGF)"/>
            <person name="Walter F."/>
            <person name="Albersmeier A."/>
            <person name="Kalinowski J."/>
            <person name="Ruckert C."/>
        </authorList>
    </citation>
    <scope>NUCLEOTIDE SEQUENCE</scope>
    <source>
        <strain evidence="3">JCM 4815</strain>
    </source>
</reference>
<evidence type="ECO:0000313" key="3">
    <source>
        <dbReference type="EMBL" id="GGZ24926.1"/>
    </source>
</evidence>
<dbReference type="Proteomes" id="UP000622166">
    <property type="component" value="Unassembled WGS sequence"/>
</dbReference>
<comment type="caution">
    <text evidence="3">The sequence shown here is derived from an EMBL/GenBank/DDBJ whole genome shotgun (WGS) entry which is preliminary data.</text>
</comment>
<keyword evidence="1" id="KW-0560">Oxidoreductase</keyword>
<evidence type="ECO:0000259" key="2">
    <source>
        <dbReference type="Pfam" id="PF01408"/>
    </source>
</evidence>
<organism evidence="3 4">
    <name type="scientific">Streptomyces poonensis</name>
    <dbReference type="NCBI Taxonomy" id="68255"/>
    <lineage>
        <taxon>Bacteria</taxon>
        <taxon>Bacillati</taxon>
        <taxon>Actinomycetota</taxon>
        <taxon>Actinomycetes</taxon>
        <taxon>Kitasatosporales</taxon>
        <taxon>Streptomycetaceae</taxon>
        <taxon>Streptomyces</taxon>
    </lineage>
</organism>
<dbReference type="Gene3D" id="3.40.50.720">
    <property type="entry name" value="NAD(P)-binding Rossmann-like Domain"/>
    <property type="match status" value="1"/>
</dbReference>
<dbReference type="PANTHER" id="PTHR43818:SF11">
    <property type="entry name" value="BCDNA.GH03377"/>
    <property type="match status" value="1"/>
</dbReference>
<gene>
    <name evidence="3" type="ORF">GCM10010365_51660</name>
</gene>
<dbReference type="AlphaFoldDB" id="A0A918PY45"/>
<dbReference type="GO" id="GO:0000166">
    <property type="term" value="F:nucleotide binding"/>
    <property type="evidence" value="ECO:0007669"/>
    <property type="project" value="InterPro"/>
</dbReference>
<dbReference type="SUPFAM" id="SSF51735">
    <property type="entry name" value="NAD(P)-binding Rossmann-fold domains"/>
    <property type="match status" value="1"/>
</dbReference>
<dbReference type="PANTHER" id="PTHR43818">
    <property type="entry name" value="BCDNA.GH03377"/>
    <property type="match status" value="1"/>
</dbReference>
<dbReference type="InterPro" id="IPR036291">
    <property type="entry name" value="NAD(P)-bd_dom_sf"/>
</dbReference>